<comment type="caution">
    <text evidence="1">The sequence shown here is derived from an EMBL/GenBank/DDBJ whole genome shotgun (WGS) entry which is preliminary data.</text>
</comment>
<evidence type="ECO:0000313" key="1">
    <source>
        <dbReference type="EMBL" id="MCE5166565.1"/>
    </source>
</evidence>
<accession>A0ABS8Y474</accession>
<dbReference type="EMBL" id="JACEIK010026317">
    <property type="protein sequence ID" value="MCE5166565.1"/>
    <property type="molecule type" value="Genomic_DNA"/>
</dbReference>
<name>A0ABS8Y474_DATST</name>
<dbReference type="Proteomes" id="UP000823775">
    <property type="component" value="Unassembled WGS sequence"/>
</dbReference>
<reference evidence="1 2" key="1">
    <citation type="journal article" date="2021" name="BMC Genomics">
        <title>Datura genome reveals duplications of psychoactive alkaloid biosynthetic genes and high mutation rate following tissue culture.</title>
        <authorList>
            <person name="Rajewski A."/>
            <person name="Carter-House D."/>
            <person name="Stajich J."/>
            <person name="Litt A."/>
        </authorList>
    </citation>
    <scope>NUCLEOTIDE SEQUENCE [LARGE SCALE GENOMIC DNA]</scope>
    <source>
        <strain evidence="1">AR-01</strain>
    </source>
</reference>
<proteinExistence type="predicted"/>
<keyword evidence="2" id="KW-1185">Reference proteome</keyword>
<feature type="non-terminal residue" evidence="1">
    <location>
        <position position="1"/>
    </location>
</feature>
<sequence length="97" mass="10468">TWWSKVHGNFLDGYLQTLVDAAGPISSKISEVTHQGCSNATPKTCNPSTVMVMSSEQCKGKGPQLLIEAPTEQVYDQDNQGCKGSFPLSVVAHDSKR</sequence>
<evidence type="ECO:0000313" key="2">
    <source>
        <dbReference type="Proteomes" id="UP000823775"/>
    </source>
</evidence>
<gene>
    <name evidence="1" type="ORF">HAX54_021922</name>
</gene>
<protein>
    <submittedName>
        <fullName evidence="1">Uncharacterized protein</fullName>
    </submittedName>
</protein>
<organism evidence="1 2">
    <name type="scientific">Datura stramonium</name>
    <name type="common">Jimsonweed</name>
    <name type="synonym">Common thornapple</name>
    <dbReference type="NCBI Taxonomy" id="4076"/>
    <lineage>
        <taxon>Eukaryota</taxon>
        <taxon>Viridiplantae</taxon>
        <taxon>Streptophyta</taxon>
        <taxon>Embryophyta</taxon>
        <taxon>Tracheophyta</taxon>
        <taxon>Spermatophyta</taxon>
        <taxon>Magnoliopsida</taxon>
        <taxon>eudicotyledons</taxon>
        <taxon>Gunneridae</taxon>
        <taxon>Pentapetalae</taxon>
        <taxon>asterids</taxon>
        <taxon>lamiids</taxon>
        <taxon>Solanales</taxon>
        <taxon>Solanaceae</taxon>
        <taxon>Solanoideae</taxon>
        <taxon>Datureae</taxon>
        <taxon>Datura</taxon>
    </lineage>
</organism>